<name>V4KQ45_EUTSA</name>
<feature type="region of interest" description="Disordered" evidence="11">
    <location>
        <begin position="40"/>
        <end position="63"/>
    </location>
</feature>
<dbReference type="SUPFAM" id="SSF46689">
    <property type="entry name" value="Homeodomain-like"/>
    <property type="match status" value="1"/>
</dbReference>
<keyword evidence="7 9" id="KW-0539">Nucleus</keyword>
<feature type="DNA-binding region" description="Homeobox" evidence="9">
    <location>
        <begin position="57"/>
        <end position="121"/>
    </location>
</feature>
<dbReference type="OrthoDB" id="1932526at2759"/>
<keyword evidence="5 9" id="KW-0371">Homeobox</keyword>
<feature type="compositionally biased region" description="Basic and acidic residues" evidence="11">
    <location>
        <begin position="179"/>
        <end position="199"/>
    </location>
</feature>
<protein>
    <recommendedName>
        <fullName evidence="12">Homeobox domain-containing protein</fullName>
    </recommendedName>
</protein>
<evidence type="ECO:0000256" key="5">
    <source>
        <dbReference type="ARBA" id="ARBA00023155"/>
    </source>
</evidence>
<dbReference type="GO" id="GO:0048353">
    <property type="term" value="C:primary endosperm nucleus"/>
    <property type="evidence" value="ECO:0007669"/>
    <property type="project" value="EnsemblPlants"/>
</dbReference>
<keyword evidence="14" id="KW-1185">Reference proteome</keyword>
<dbReference type="KEGG" id="eus:EUTSA_v10001174mg"/>
<dbReference type="SMART" id="SM00389">
    <property type="entry name" value="HOX"/>
    <property type="match status" value="1"/>
</dbReference>
<dbReference type="EMBL" id="KI517465">
    <property type="protein sequence ID" value="ESQ39995.1"/>
    <property type="molecule type" value="Genomic_DNA"/>
</dbReference>
<dbReference type="GO" id="GO:0003700">
    <property type="term" value="F:DNA-binding transcription factor activity"/>
    <property type="evidence" value="ECO:0007669"/>
    <property type="project" value="InterPro"/>
</dbReference>
<dbReference type="InterPro" id="IPR044555">
    <property type="entry name" value="WUSCHEL-like"/>
</dbReference>
<dbReference type="InterPro" id="IPR001356">
    <property type="entry name" value="HD"/>
</dbReference>
<accession>V4KQ45</accession>
<dbReference type="Proteomes" id="UP000030689">
    <property type="component" value="Unassembled WGS sequence"/>
</dbReference>
<dbReference type="InterPro" id="IPR009057">
    <property type="entry name" value="Homeodomain-like_sf"/>
</dbReference>
<feature type="compositionally biased region" description="Polar residues" evidence="11">
    <location>
        <begin position="53"/>
        <end position="63"/>
    </location>
</feature>
<dbReference type="Gene3D" id="1.10.10.60">
    <property type="entry name" value="Homeodomain-like"/>
    <property type="match status" value="1"/>
</dbReference>
<evidence type="ECO:0000256" key="2">
    <source>
        <dbReference type="ARBA" id="ARBA00022473"/>
    </source>
</evidence>
<keyword evidence="2" id="KW-0217">Developmental protein</keyword>
<gene>
    <name evidence="13" type="ORF">EUTSA_v10001174mg</name>
</gene>
<comment type="subcellular location">
    <subcellularLocation>
        <location evidence="1 9 10">Nucleus</location>
    </subcellularLocation>
</comment>
<evidence type="ECO:0000259" key="12">
    <source>
        <dbReference type="PROSITE" id="PS50071"/>
    </source>
</evidence>
<keyword evidence="4 9" id="KW-0238">DNA-binding</keyword>
<dbReference type="GO" id="GO:0009965">
    <property type="term" value="P:leaf morphogenesis"/>
    <property type="evidence" value="ECO:0007669"/>
    <property type="project" value="EnsemblPlants"/>
</dbReference>
<evidence type="ECO:0000256" key="10">
    <source>
        <dbReference type="RuleBase" id="RU000682"/>
    </source>
</evidence>
<dbReference type="eggNOG" id="ENOG502QVAV">
    <property type="taxonomic scope" value="Eukaryota"/>
</dbReference>
<evidence type="ECO:0000313" key="14">
    <source>
        <dbReference type="Proteomes" id="UP000030689"/>
    </source>
</evidence>
<organism evidence="13 14">
    <name type="scientific">Eutrema salsugineum</name>
    <name type="common">Saltwater cress</name>
    <name type="synonym">Sisymbrium salsugineum</name>
    <dbReference type="NCBI Taxonomy" id="72664"/>
    <lineage>
        <taxon>Eukaryota</taxon>
        <taxon>Viridiplantae</taxon>
        <taxon>Streptophyta</taxon>
        <taxon>Embryophyta</taxon>
        <taxon>Tracheophyta</taxon>
        <taxon>Spermatophyta</taxon>
        <taxon>Magnoliopsida</taxon>
        <taxon>eudicotyledons</taxon>
        <taxon>Gunneridae</taxon>
        <taxon>Pentapetalae</taxon>
        <taxon>rosids</taxon>
        <taxon>malvids</taxon>
        <taxon>Brassicales</taxon>
        <taxon>Brassicaceae</taxon>
        <taxon>Eutremeae</taxon>
        <taxon>Eutrema</taxon>
    </lineage>
</organism>
<evidence type="ECO:0000313" key="13">
    <source>
        <dbReference type="EMBL" id="ESQ39995.1"/>
    </source>
</evidence>
<keyword evidence="3" id="KW-0805">Transcription regulation</keyword>
<evidence type="ECO:0000256" key="4">
    <source>
        <dbReference type="ARBA" id="ARBA00023125"/>
    </source>
</evidence>
<evidence type="ECO:0000256" key="9">
    <source>
        <dbReference type="PROSITE-ProRule" id="PRU00108"/>
    </source>
</evidence>
<evidence type="ECO:0000256" key="6">
    <source>
        <dbReference type="ARBA" id="ARBA00023163"/>
    </source>
</evidence>
<dbReference type="GO" id="GO:0048314">
    <property type="term" value="P:embryo sac morphogenesis"/>
    <property type="evidence" value="ECO:0007669"/>
    <property type="project" value="EnsemblPlants"/>
</dbReference>
<feature type="region of interest" description="Disordered" evidence="11">
    <location>
        <begin position="127"/>
        <end position="199"/>
    </location>
</feature>
<dbReference type="PROSITE" id="PS50071">
    <property type="entry name" value="HOMEOBOX_2"/>
    <property type="match status" value="1"/>
</dbReference>
<dbReference type="GO" id="GO:0048446">
    <property type="term" value="P:petal morphogenesis"/>
    <property type="evidence" value="ECO:0007669"/>
    <property type="project" value="EnsemblPlants"/>
</dbReference>
<evidence type="ECO:0000256" key="1">
    <source>
        <dbReference type="ARBA" id="ARBA00004123"/>
    </source>
</evidence>
<evidence type="ECO:0000256" key="8">
    <source>
        <dbReference type="ARBA" id="ARBA00024040"/>
    </source>
</evidence>
<dbReference type="OMA" id="INNEDHC"/>
<keyword evidence="6" id="KW-0804">Transcription</keyword>
<evidence type="ECO:0000256" key="7">
    <source>
        <dbReference type="ARBA" id="ARBA00023242"/>
    </source>
</evidence>
<dbReference type="Gramene" id="ESQ39995">
    <property type="protein sequence ID" value="ESQ39995"/>
    <property type="gene ID" value="EUTSA_v10001174mg"/>
</dbReference>
<evidence type="ECO:0000256" key="11">
    <source>
        <dbReference type="SAM" id="MobiDB-lite"/>
    </source>
</evidence>
<dbReference type="PANTHER" id="PTHR45940:SF19">
    <property type="entry name" value="WUSCHEL-RELATED HOMEOBOX 6"/>
    <property type="match status" value="1"/>
</dbReference>
<evidence type="ECO:0000256" key="3">
    <source>
        <dbReference type="ARBA" id="ARBA00023015"/>
    </source>
</evidence>
<dbReference type="GO" id="GO:0051510">
    <property type="term" value="P:regulation of unidimensional cell growth"/>
    <property type="evidence" value="ECO:0007669"/>
    <property type="project" value="EnsemblPlants"/>
</dbReference>
<dbReference type="AlphaFoldDB" id="V4KQ45"/>
<dbReference type="GO" id="GO:0003677">
    <property type="term" value="F:DNA binding"/>
    <property type="evidence" value="ECO:0007669"/>
    <property type="project" value="UniProtKB-UniRule"/>
</dbReference>
<dbReference type="GO" id="GO:0048482">
    <property type="term" value="P:plant ovule morphogenesis"/>
    <property type="evidence" value="ECO:0007669"/>
    <property type="project" value="EnsemblPlants"/>
</dbReference>
<dbReference type="GO" id="GO:0051301">
    <property type="term" value="P:cell division"/>
    <property type="evidence" value="ECO:0007669"/>
    <property type="project" value="EnsemblPlants"/>
</dbReference>
<dbReference type="FunFam" id="1.10.10.60:FF:000146">
    <property type="entry name" value="WUSCHEL-related homeobox 4"/>
    <property type="match status" value="1"/>
</dbReference>
<reference evidence="13 14" key="1">
    <citation type="journal article" date="2013" name="Front. Plant Sci.">
        <title>The Reference Genome of the Halophytic Plant Eutrema salsugineum.</title>
        <authorList>
            <person name="Yang R."/>
            <person name="Jarvis D.E."/>
            <person name="Chen H."/>
            <person name="Beilstein M.A."/>
            <person name="Grimwood J."/>
            <person name="Jenkins J."/>
            <person name="Shu S."/>
            <person name="Prochnik S."/>
            <person name="Xin M."/>
            <person name="Ma C."/>
            <person name="Schmutz J."/>
            <person name="Wing R.A."/>
            <person name="Mitchell-Olds T."/>
            <person name="Schumaker K.S."/>
            <person name="Wang X."/>
        </authorList>
    </citation>
    <scope>NUCLEOTIDE SEQUENCE [LARGE SCALE GENOMIC DNA]</scope>
</reference>
<comment type="similarity">
    <text evidence="8">Belongs to the WUS homeobox family.</text>
</comment>
<proteinExistence type="inferred from homology"/>
<dbReference type="CDD" id="cd00086">
    <property type="entry name" value="homeodomain"/>
    <property type="match status" value="1"/>
</dbReference>
<sequence>MGYISNKNLINFLPLPTTQPHLLLTQCDITGNDHHQIITGSSSGEIGDDRKNNLPTAATSRWNPTPEQITTLEEVYRSGTRTPTTEQIQKIASKLRKYGRIEGKNVFYWFQNHKARERLKRRRCEGDDDINNVREPHHHVKDSSSGGSRVDHTKSCPSFPHTNPQPQDELAPANCNKANNEEHGTTRDSERASEDGKDTMWRNLVTSSVTQKPREINIDENVNGEVEEETREITTLNLFPVMENQEITDRFTEKKERKANQVYCNFCCYYEFMPHR</sequence>
<dbReference type="STRING" id="72664.V4KQ45"/>
<dbReference type="PANTHER" id="PTHR45940">
    <property type="entry name" value="WUSCHEL-RELATED HOMEOBOX 1-RELATED"/>
    <property type="match status" value="1"/>
</dbReference>
<dbReference type="Pfam" id="PF00046">
    <property type="entry name" value="Homeodomain"/>
    <property type="match status" value="1"/>
</dbReference>
<feature type="domain" description="Homeobox" evidence="12">
    <location>
        <begin position="55"/>
        <end position="120"/>
    </location>
</feature>